<dbReference type="AlphaFoldDB" id="A0A809R4L7"/>
<name>A0A809R4L7_9NOCA</name>
<sequence length="137" mass="15365">MSPASRSVPISATSCVRAFGIESAVTFNLTGSCGEKGVQPLTSRIRQSIAEDNRSPAAWPGRFFRFEHNSFNFASRTLVTLRDSPQRLQCLDLNVRQLDQHPPERFEEDPHTFLVRHGARSDHQRCAPTGCPRLRAC</sequence>
<reference evidence="1" key="1">
    <citation type="submission" date="2015-05" db="EMBL/GenBank/DDBJ databases">
        <title>Brasilinolide analog discovered by genome and metabolome analysis of Nocardia terpenica.</title>
        <authorList>
            <person name="Komaki H."/>
            <person name="Ichikawa N."/>
            <person name="Nakajiima D."/>
            <person name="Okazaki K."/>
            <person name="Gonoi T."/>
        </authorList>
    </citation>
    <scope>NUCLEOTIDE SEQUENCE</scope>
    <source>
        <strain evidence="1">NBRC 100888</strain>
    </source>
</reference>
<proteinExistence type="predicted"/>
<dbReference type="PROSITE" id="PS51257">
    <property type="entry name" value="PROKAR_LIPOPROTEIN"/>
    <property type="match status" value="1"/>
</dbReference>
<protein>
    <submittedName>
        <fullName evidence="1">Uncharacterized protein</fullName>
    </submittedName>
</protein>
<accession>A0A809R4L7</accession>
<evidence type="ECO:0000313" key="1">
    <source>
        <dbReference type="EMBL" id="BBE00902.1"/>
    </source>
</evidence>
<organism evidence="1">
    <name type="scientific">Nocardia terpenica</name>
    <dbReference type="NCBI Taxonomy" id="455432"/>
    <lineage>
        <taxon>Bacteria</taxon>
        <taxon>Bacillati</taxon>
        <taxon>Actinomycetota</taxon>
        <taxon>Actinomycetes</taxon>
        <taxon>Mycobacteriales</taxon>
        <taxon>Nocardiaceae</taxon>
        <taxon>Nocardia</taxon>
    </lineage>
</organism>
<dbReference type="EMBL" id="LC055787">
    <property type="protein sequence ID" value="BBE00902.1"/>
    <property type="molecule type" value="Genomic_DNA"/>
</dbReference>